<protein>
    <submittedName>
        <fullName evidence="2">Acetyltransferase, GNAT family</fullName>
    </submittedName>
</protein>
<dbReference type="EMBL" id="CP012333">
    <property type="protein sequence ID" value="AKU97444.1"/>
    <property type="molecule type" value="Genomic_DNA"/>
</dbReference>
<keyword evidence="3" id="KW-1185">Reference proteome</keyword>
<dbReference type="InterPro" id="IPR000182">
    <property type="entry name" value="GNAT_dom"/>
</dbReference>
<dbReference type="GO" id="GO:0016747">
    <property type="term" value="F:acyltransferase activity, transferring groups other than amino-acyl groups"/>
    <property type="evidence" value="ECO:0007669"/>
    <property type="project" value="InterPro"/>
</dbReference>
<evidence type="ECO:0000313" key="3">
    <source>
        <dbReference type="Proteomes" id="UP000064967"/>
    </source>
</evidence>
<evidence type="ECO:0000313" key="2">
    <source>
        <dbReference type="EMBL" id="AKU97444.1"/>
    </source>
</evidence>
<dbReference type="Gene3D" id="3.40.630.30">
    <property type="match status" value="1"/>
</dbReference>
<dbReference type="SUPFAM" id="SSF55729">
    <property type="entry name" value="Acyl-CoA N-acyltransferases (Nat)"/>
    <property type="match status" value="1"/>
</dbReference>
<dbReference type="AlphaFoldDB" id="A0A0K1PWC7"/>
<dbReference type="Pfam" id="PF00583">
    <property type="entry name" value="Acetyltransf_1"/>
    <property type="match status" value="1"/>
</dbReference>
<dbReference type="InterPro" id="IPR016181">
    <property type="entry name" value="Acyl_CoA_acyltransferase"/>
</dbReference>
<sequence>MLNAPLGPGFFREDTQQILREGWVQLITPSAPYLNEVSFSIVAEDDVERVIDETIAAYRAIGKNVKWYLGPDSRPLDMGQRLARRGFRRSEYLGMIVETSRPVERGADVHVEHVEAASVDAFVAATIRGWSMAADQVEPERAAHHRALAEVPRSSHAFLATFDGKSVGTAGILMREGYGYLVGGQVFEEARGRGAYRALVDARLQFLRSVHIDYAVTFALETTSAPILERLGFETVARVECWVLQHSPG</sequence>
<gene>
    <name evidence="2" type="ORF">AKJ09_04108</name>
</gene>
<organism evidence="2 3">
    <name type="scientific">Labilithrix luteola</name>
    <dbReference type="NCBI Taxonomy" id="1391654"/>
    <lineage>
        <taxon>Bacteria</taxon>
        <taxon>Pseudomonadati</taxon>
        <taxon>Myxococcota</taxon>
        <taxon>Polyangia</taxon>
        <taxon>Polyangiales</taxon>
        <taxon>Labilitrichaceae</taxon>
        <taxon>Labilithrix</taxon>
    </lineage>
</organism>
<evidence type="ECO:0000259" key="1">
    <source>
        <dbReference type="PROSITE" id="PS51186"/>
    </source>
</evidence>
<accession>A0A0K1PWC7</accession>
<dbReference type="PROSITE" id="PS51186">
    <property type="entry name" value="GNAT"/>
    <property type="match status" value="1"/>
</dbReference>
<feature type="domain" description="N-acetyltransferase" evidence="1">
    <location>
        <begin position="109"/>
        <end position="249"/>
    </location>
</feature>
<name>A0A0K1PWC7_9BACT</name>
<dbReference type="Proteomes" id="UP000064967">
    <property type="component" value="Chromosome"/>
</dbReference>
<proteinExistence type="predicted"/>
<reference evidence="2 3" key="1">
    <citation type="submission" date="2015-08" db="EMBL/GenBank/DDBJ databases">
        <authorList>
            <person name="Babu N.S."/>
            <person name="Beckwith C.J."/>
            <person name="Beseler K.G."/>
            <person name="Brison A."/>
            <person name="Carone J.V."/>
            <person name="Caskin T.P."/>
            <person name="Diamond M."/>
            <person name="Durham M.E."/>
            <person name="Foxe J.M."/>
            <person name="Go M."/>
            <person name="Henderson B.A."/>
            <person name="Jones I.B."/>
            <person name="McGettigan J.A."/>
            <person name="Micheletti S.J."/>
            <person name="Nasrallah M.E."/>
            <person name="Ortiz D."/>
            <person name="Piller C.R."/>
            <person name="Privatt S.R."/>
            <person name="Schneider S.L."/>
            <person name="Sharp S."/>
            <person name="Smith T.C."/>
            <person name="Stanton J.D."/>
            <person name="Ullery H.E."/>
            <person name="Wilson R.J."/>
            <person name="Serrano M.G."/>
            <person name="Buck G."/>
            <person name="Lee V."/>
            <person name="Wang Y."/>
            <person name="Carvalho R."/>
            <person name="Voegtly L."/>
            <person name="Shi R."/>
            <person name="Duckworth R."/>
            <person name="Johnson A."/>
            <person name="Loviza R."/>
            <person name="Walstead R."/>
            <person name="Shah Z."/>
            <person name="Kiflezghi M."/>
            <person name="Wade K."/>
            <person name="Ball S.L."/>
            <person name="Bradley K.W."/>
            <person name="Asai D.J."/>
            <person name="Bowman C.A."/>
            <person name="Russell D.A."/>
            <person name="Pope W.H."/>
            <person name="Jacobs-Sera D."/>
            <person name="Hendrix R.W."/>
            <person name="Hatfull G.F."/>
        </authorList>
    </citation>
    <scope>NUCLEOTIDE SEQUENCE [LARGE SCALE GENOMIC DNA]</scope>
    <source>
        <strain evidence="2 3">DSM 27648</strain>
    </source>
</reference>
<dbReference type="STRING" id="1391654.AKJ09_04108"/>
<dbReference type="KEGG" id="llu:AKJ09_04108"/>
<keyword evidence="2" id="KW-0808">Transferase</keyword>